<comment type="caution">
    <text evidence="3">The sequence shown here is derived from an EMBL/GenBank/DDBJ whole genome shotgun (WGS) entry which is preliminary data.</text>
</comment>
<dbReference type="GO" id="GO:0004803">
    <property type="term" value="F:transposase activity"/>
    <property type="evidence" value="ECO:0007669"/>
    <property type="project" value="InterPro"/>
</dbReference>
<dbReference type="GO" id="GO:0003677">
    <property type="term" value="F:DNA binding"/>
    <property type="evidence" value="ECO:0007669"/>
    <property type="project" value="InterPro"/>
</dbReference>
<dbReference type="EMBL" id="QUNO01000001">
    <property type="protein sequence ID" value="REH55224.1"/>
    <property type="molecule type" value="Genomic_DNA"/>
</dbReference>
<protein>
    <submittedName>
        <fullName evidence="3">IS5 family transposase</fullName>
    </submittedName>
</protein>
<evidence type="ECO:0000259" key="2">
    <source>
        <dbReference type="Pfam" id="PF05598"/>
    </source>
</evidence>
<sequence length="467" mass="51503">MLRTRNEQPSLWESILPEVCLRLPAELERVDAWLDDERFFAPFVPHFSTRTGRPSVPMETYLRLMFLKHRYGLGYESLCAEVSDSISWRRFCRLNIDDPLPHPTTLMKITTRCGETAVAALNEAVLAKATAAKLVKTGKVRADTTVVSANVNYPTDTGLLARAVSKISGLVRRIKTAGGAVRTPFRDRSRTAGRRVRTITSKLRLRGAQAREEAQATVRRITGELAGLAARATRDAAAMLRNARRALRTATGHARGRLRRAINELAATLERAGRIVAQTRLRLAGDTPDSATRLVSLHDPDARPIAKGRLGKPVEFGYKAQVVDNADGVVLDHTVEVGNPADAPQLVPAVQRVQRRTGNTPRAVTADRGYGEASVETQLNDLGVKTVAIPRKSKTGLARQHHERRPSFRKLVKWRTGYEGRISHLKHRYGWDRTGIDGIAGVRIWTGHGVLAHNLVKLTALAATARA</sequence>
<organism evidence="3 4">
    <name type="scientific">Kutzneria buriramensis</name>
    <dbReference type="NCBI Taxonomy" id="1045776"/>
    <lineage>
        <taxon>Bacteria</taxon>
        <taxon>Bacillati</taxon>
        <taxon>Actinomycetota</taxon>
        <taxon>Actinomycetes</taxon>
        <taxon>Pseudonocardiales</taxon>
        <taxon>Pseudonocardiaceae</taxon>
        <taxon>Kutzneria</taxon>
    </lineage>
</organism>
<dbReference type="GO" id="GO:0006313">
    <property type="term" value="P:DNA transposition"/>
    <property type="evidence" value="ECO:0007669"/>
    <property type="project" value="InterPro"/>
</dbReference>
<keyword evidence="4" id="KW-1185">Reference proteome</keyword>
<dbReference type="OrthoDB" id="9789070at2"/>
<evidence type="ECO:0000313" key="3">
    <source>
        <dbReference type="EMBL" id="REH55224.1"/>
    </source>
</evidence>
<dbReference type="InterPro" id="IPR002559">
    <property type="entry name" value="Transposase_11"/>
</dbReference>
<gene>
    <name evidence="3" type="ORF">BCF44_101241</name>
</gene>
<dbReference type="Proteomes" id="UP000256269">
    <property type="component" value="Unassembled WGS sequence"/>
</dbReference>
<name>A0A3E0I8Y5_9PSEU</name>
<reference evidence="3 4" key="1">
    <citation type="submission" date="2018-08" db="EMBL/GenBank/DDBJ databases">
        <title>Genomic Encyclopedia of Archaeal and Bacterial Type Strains, Phase II (KMG-II): from individual species to whole genera.</title>
        <authorList>
            <person name="Goeker M."/>
        </authorList>
    </citation>
    <scope>NUCLEOTIDE SEQUENCE [LARGE SCALE GENOMIC DNA]</scope>
    <source>
        <strain evidence="3 4">DSM 45791</strain>
    </source>
</reference>
<evidence type="ECO:0000259" key="1">
    <source>
        <dbReference type="Pfam" id="PF01609"/>
    </source>
</evidence>
<dbReference type="AlphaFoldDB" id="A0A3E0I8Y5"/>
<accession>A0A3E0I8Y5</accession>
<dbReference type="Pfam" id="PF05598">
    <property type="entry name" value="DUF772"/>
    <property type="match status" value="1"/>
</dbReference>
<dbReference type="InterPro" id="IPR008490">
    <property type="entry name" value="Transposase_InsH_N"/>
</dbReference>
<proteinExistence type="predicted"/>
<feature type="domain" description="Transposase InsH N-terminal" evidence="2">
    <location>
        <begin position="26"/>
        <end position="111"/>
    </location>
</feature>
<dbReference type="NCBIfam" id="NF033593">
    <property type="entry name" value="transpos_ISNCY_1"/>
    <property type="match status" value="1"/>
</dbReference>
<dbReference type="RefSeq" id="WP_116172192.1">
    <property type="nucleotide sequence ID" value="NZ_CP144375.1"/>
</dbReference>
<evidence type="ECO:0000313" key="4">
    <source>
        <dbReference type="Proteomes" id="UP000256269"/>
    </source>
</evidence>
<dbReference type="Pfam" id="PF01609">
    <property type="entry name" value="DDE_Tnp_1"/>
    <property type="match status" value="1"/>
</dbReference>
<feature type="domain" description="Transposase IS4-like" evidence="1">
    <location>
        <begin position="314"/>
        <end position="428"/>
    </location>
</feature>
<dbReference type="PANTHER" id="PTHR33803:SF3">
    <property type="entry name" value="BLL1974 PROTEIN"/>
    <property type="match status" value="1"/>
</dbReference>
<dbReference type="PANTHER" id="PTHR33803">
    <property type="entry name" value="IS1478 TRANSPOSASE"/>
    <property type="match status" value="1"/>
</dbReference>